<dbReference type="InterPro" id="IPR050370">
    <property type="entry name" value="HES_HEY"/>
</dbReference>
<evidence type="ECO:0000313" key="9">
    <source>
        <dbReference type="Proteomes" id="UP000790347"/>
    </source>
</evidence>
<keyword evidence="4" id="KW-0804">Transcription</keyword>
<dbReference type="Gene3D" id="4.10.280.10">
    <property type="entry name" value="Helix-loop-helix DNA-binding domain"/>
    <property type="match status" value="1"/>
</dbReference>
<comment type="subcellular location">
    <subcellularLocation>
        <location evidence="1">Nucleus</location>
    </subcellularLocation>
</comment>
<keyword evidence="5" id="KW-0539">Nucleus</keyword>
<dbReference type="PANTHER" id="PTHR10985">
    <property type="entry name" value="BASIC HELIX-LOOP-HELIX TRANSCRIPTION FACTOR, HES-RELATED"/>
    <property type="match status" value="1"/>
</dbReference>
<evidence type="ECO:0000256" key="5">
    <source>
        <dbReference type="ARBA" id="ARBA00023242"/>
    </source>
</evidence>
<feature type="compositionally biased region" description="Low complexity" evidence="6">
    <location>
        <begin position="229"/>
        <end position="250"/>
    </location>
</feature>
<protein>
    <recommendedName>
        <fullName evidence="7">BHLH domain-containing protein</fullName>
    </recommendedName>
</protein>
<reference evidence="8" key="1">
    <citation type="submission" date="2013-05" db="EMBL/GenBank/DDBJ databases">
        <authorList>
            <person name="Yim A.K.Y."/>
            <person name="Chan T.F."/>
            <person name="Ji K.M."/>
            <person name="Liu X.Y."/>
            <person name="Zhou J.W."/>
            <person name="Li R.Q."/>
            <person name="Yang K.Y."/>
            <person name="Li J."/>
            <person name="Li M."/>
            <person name="Law P.T.W."/>
            <person name="Wu Y.L."/>
            <person name="Cai Z.L."/>
            <person name="Qin H."/>
            <person name="Bao Y."/>
            <person name="Leung R.K.K."/>
            <person name="Ng P.K.S."/>
            <person name="Zou J."/>
            <person name="Zhong X.J."/>
            <person name="Ran P.X."/>
            <person name="Zhong N.S."/>
            <person name="Liu Z.G."/>
            <person name="Tsui S.K.W."/>
        </authorList>
    </citation>
    <scope>NUCLEOTIDE SEQUENCE</scope>
    <source>
        <strain evidence="8">Derf</strain>
        <tissue evidence="8">Whole organism</tissue>
    </source>
</reference>
<evidence type="ECO:0000256" key="1">
    <source>
        <dbReference type="ARBA" id="ARBA00004123"/>
    </source>
</evidence>
<keyword evidence="2" id="KW-0805">Transcription regulation</keyword>
<dbReference type="Proteomes" id="UP000790347">
    <property type="component" value="Unassembled WGS sequence"/>
</dbReference>
<evidence type="ECO:0000256" key="6">
    <source>
        <dbReference type="SAM" id="MobiDB-lite"/>
    </source>
</evidence>
<keyword evidence="9" id="KW-1185">Reference proteome</keyword>
<feature type="domain" description="BHLH" evidence="7">
    <location>
        <begin position="30"/>
        <end position="87"/>
    </location>
</feature>
<organism evidence="8 9">
    <name type="scientific">Dermatophagoides farinae</name>
    <name type="common">American house dust mite</name>
    <dbReference type="NCBI Taxonomy" id="6954"/>
    <lineage>
        <taxon>Eukaryota</taxon>
        <taxon>Metazoa</taxon>
        <taxon>Ecdysozoa</taxon>
        <taxon>Arthropoda</taxon>
        <taxon>Chelicerata</taxon>
        <taxon>Arachnida</taxon>
        <taxon>Acari</taxon>
        <taxon>Acariformes</taxon>
        <taxon>Sarcoptiformes</taxon>
        <taxon>Astigmata</taxon>
        <taxon>Psoroptidia</taxon>
        <taxon>Analgoidea</taxon>
        <taxon>Pyroglyphidae</taxon>
        <taxon>Dermatophagoidinae</taxon>
        <taxon>Dermatophagoides</taxon>
    </lineage>
</organism>
<dbReference type="EMBL" id="ASGP02000005">
    <property type="protein sequence ID" value="KAH9506855.1"/>
    <property type="molecule type" value="Genomic_DNA"/>
</dbReference>
<evidence type="ECO:0000256" key="4">
    <source>
        <dbReference type="ARBA" id="ARBA00023163"/>
    </source>
</evidence>
<dbReference type="PROSITE" id="PS50888">
    <property type="entry name" value="BHLH"/>
    <property type="match status" value="1"/>
</dbReference>
<accession>A0A922HVP0</accession>
<evidence type="ECO:0000313" key="8">
    <source>
        <dbReference type="EMBL" id="KAH9506855.1"/>
    </source>
</evidence>
<dbReference type="GO" id="GO:0046983">
    <property type="term" value="F:protein dimerization activity"/>
    <property type="evidence" value="ECO:0007669"/>
    <property type="project" value="InterPro"/>
</dbReference>
<dbReference type="SMART" id="SM00353">
    <property type="entry name" value="HLH"/>
    <property type="match status" value="1"/>
</dbReference>
<dbReference type="InterPro" id="IPR011598">
    <property type="entry name" value="bHLH_dom"/>
</dbReference>
<feature type="compositionally biased region" description="Polar residues" evidence="6">
    <location>
        <begin position="1"/>
        <end position="23"/>
    </location>
</feature>
<dbReference type="Gene3D" id="6.10.250.980">
    <property type="match status" value="1"/>
</dbReference>
<evidence type="ECO:0000256" key="3">
    <source>
        <dbReference type="ARBA" id="ARBA00023125"/>
    </source>
</evidence>
<dbReference type="GO" id="GO:0006355">
    <property type="term" value="P:regulation of DNA-templated transcription"/>
    <property type="evidence" value="ECO:0007669"/>
    <property type="project" value="InterPro"/>
</dbReference>
<evidence type="ECO:0000256" key="2">
    <source>
        <dbReference type="ARBA" id="ARBA00023015"/>
    </source>
</evidence>
<gene>
    <name evidence="8" type="ORF">DERF_011566</name>
</gene>
<dbReference type="CDD" id="cd18913">
    <property type="entry name" value="bHLH-O_hairy_like"/>
    <property type="match status" value="1"/>
</dbReference>
<feature type="region of interest" description="Disordered" evidence="6">
    <location>
        <begin position="229"/>
        <end position="251"/>
    </location>
</feature>
<feature type="region of interest" description="Disordered" evidence="6">
    <location>
        <begin position="1"/>
        <end position="31"/>
    </location>
</feature>
<dbReference type="InterPro" id="IPR003650">
    <property type="entry name" value="Orange_dom"/>
</dbReference>
<dbReference type="InterPro" id="IPR036638">
    <property type="entry name" value="HLH_DNA-bd_sf"/>
</dbReference>
<dbReference type="AlphaFoldDB" id="A0A922HVP0"/>
<dbReference type="SUPFAM" id="SSF47459">
    <property type="entry name" value="HLH, helix-loop-helix DNA-binding domain"/>
    <property type="match status" value="1"/>
</dbReference>
<dbReference type="FunFam" id="4.10.280.10:FF:000009">
    <property type="entry name" value="Transcription factor HES-1"/>
    <property type="match status" value="1"/>
</dbReference>
<evidence type="ECO:0000259" key="7">
    <source>
        <dbReference type="PROSITE" id="PS50888"/>
    </source>
</evidence>
<keyword evidence="3" id="KW-0238">DNA-binding</keyword>
<dbReference type="GO" id="GO:1990837">
    <property type="term" value="F:sequence-specific double-stranded DNA binding"/>
    <property type="evidence" value="ECO:0007669"/>
    <property type="project" value="UniProtKB-ARBA"/>
</dbReference>
<dbReference type="SUPFAM" id="SSF158457">
    <property type="entry name" value="Orange domain-like"/>
    <property type="match status" value="1"/>
</dbReference>
<dbReference type="GO" id="GO:0005634">
    <property type="term" value="C:nucleus"/>
    <property type="evidence" value="ECO:0007669"/>
    <property type="project" value="UniProtKB-SubCell"/>
</dbReference>
<proteinExistence type="predicted"/>
<reference evidence="8" key="2">
    <citation type="journal article" date="2022" name="Res Sq">
        <title>Comparative Genomics Reveals Insights into the Divergent Evolution of Astigmatic Mites and Household Pest Adaptations.</title>
        <authorList>
            <person name="Xiong Q."/>
            <person name="Wan A.T.-Y."/>
            <person name="Liu X.-Y."/>
            <person name="Fung C.S.-H."/>
            <person name="Xiao X."/>
            <person name="Malainual N."/>
            <person name="Hou J."/>
            <person name="Wang L."/>
            <person name="Wang M."/>
            <person name="Yang K."/>
            <person name="Cui Y."/>
            <person name="Leung E."/>
            <person name="Nong W."/>
            <person name="Shin S.-K."/>
            <person name="Au S."/>
            <person name="Jeong K.Y."/>
            <person name="Chew F.T."/>
            <person name="Hui J."/>
            <person name="Leung T.F."/>
            <person name="Tungtrongchitr A."/>
            <person name="Zhong N."/>
            <person name="Liu Z."/>
            <person name="Tsui S."/>
        </authorList>
    </citation>
    <scope>NUCLEOTIDE SEQUENCE</scope>
    <source>
        <strain evidence="8">Derf</strain>
        <tissue evidence="8">Whole organism</tissue>
    </source>
</reference>
<sequence length="351" mass="39166">MTANHGTVESSTNELSINRNNKPMTKASEHRRITKPIMEKKRRARINNSLNELKALILDALNKDPSRHSKLEKADILEMTVRHLQKLQRQQIAATIVNDTTLLNKYRAGYSECANEVGRYMNNIDSGIVGGGGVVDHQSLRQRILGHLNHCVNSLNQMVAATNNTNNVHNTKMVAFPGMIPSNVNNLHVQIPVMFGGHPQQQQFGGTDINNNNRTTFMDEIYVKHSGISSTTTSSSATTPPPSSASSSSSHFAFNLHSPTLSTTSTTKPISLTTTNDLFYRKNFHHQRQHHQHHHQQSLSPGSISYTSEQMMMSPIGSDYCLDDHQLDMAVDCTISKSSQSSNDENVWRPW</sequence>
<comment type="caution">
    <text evidence="8">The sequence shown here is derived from an EMBL/GenBank/DDBJ whole genome shotgun (WGS) entry which is preliminary data.</text>
</comment>
<name>A0A922HVP0_DERFA</name>
<dbReference type="SMART" id="SM00511">
    <property type="entry name" value="ORANGE"/>
    <property type="match status" value="1"/>
</dbReference>
<dbReference type="Pfam" id="PF07527">
    <property type="entry name" value="Hairy_orange"/>
    <property type="match status" value="1"/>
</dbReference>
<dbReference type="Pfam" id="PF00010">
    <property type="entry name" value="HLH"/>
    <property type="match status" value="1"/>
</dbReference>